<dbReference type="Gene3D" id="1.10.287.990">
    <property type="entry name" value="Fe,Mn superoxide dismutase (SOD) domain"/>
    <property type="match status" value="1"/>
</dbReference>
<keyword evidence="3 5" id="KW-0479">Metal-binding</keyword>
<dbReference type="PIRSF" id="PIRSF000349">
    <property type="entry name" value="SODismutase"/>
    <property type="match status" value="1"/>
</dbReference>
<dbReference type="AlphaFoldDB" id="A0A482TT10"/>
<evidence type="ECO:0000256" key="2">
    <source>
        <dbReference type="ARBA" id="ARBA00012682"/>
    </source>
</evidence>
<dbReference type="SUPFAM" id="SSF46609">
    <property type="entry name" value="Fe,Mn superoxide dismutase (SOD), N-terminal domain"/>
    <property type="match status" value="1"/>
</dbReference>
<evidence type="ECO:0000313" key="9">
    <source>
        <dbReference type="EMBL" id="RYJ50646.1"/>
    </source>
</evidence>
<dbReference type="Proteomes" id="UP000253235">
    <property type="component" value="Unassembled WGS sequence"/>
</dbReference>
<dbReference type="PROSITE" id="PS51318">
    <property type="entry name" value="TAT"/>
    <property type="match status" value="1"/>
</dbReference>
<evidence type="ECO:0000256" key="4">
    <source>
        <dbReference type="ARBA" id="ARBA00023002"/>
    </source>
</evidence>
<name>A0A482TT10_9FLAO</name>
<reference evidence="9 10" key="1">
    <citation type="submission" date="2019-01" db="EMBL/GenBank/DDBJ databases">
        <title>Flavobacterium sp. nov. isolated from arctic soil.</title>
        <authorList>
            <person name="Kim D.-U."/>
        </authorList>
    </citation>
    <scope>NUCLEOTIDE SEQUENCE [LARGE SCALE GENOMIC DNA]</scope>
    <source>
        <strain evidence="9 10">Kopri-42</strain>
    </source>
</reference>
<comment type="caution">
    <text evidence="9">The sequence shown here is derived from an EMBL/GenBank/DDBJ whole genome shotgun (WGS) entry which is preliminary data.</text>
</comment>
<dbReference type="GO" id="GO:0005737">
    <property type="term" value="C:cytoplasm"/>
    <property type="evidence" value="ECO:0007669"/>
    <property type="project" value="TreeGrafter"/>
</dbReference>
<evidence type="ECO:0000259" key="7">
    <source>
        <dbReference type="Pfam" id="PF00081"/>
    </source>
</evidence>
<dbReference type="PANTHER" id="PTHR43595:SF2">
    <property type="entry name" value="SMALL RIBOSOMAL SUBUNIT PROTEIN MS42"/>
    <property type="match status" value="1"/>
</dbReference>
<dbReference type="InterPro" id="IPR019831">
    <property type="entry name" value="Mn/Fe_SOD_N"/>
</dbReference>
<dbReference type="GO" id="GO:0004784">
    <property type="term" value="F:superoxide dismutase activity"/>
    <property type="evidence" value="ECO:0007669"/>
    <property type="project" value="UniProtKB-EC"/>
</dbReference>
<evidence type="ECO:0000256" key="5">
    <source>
        <dbReference type="PIRSR" id="PIRSR000349-1"/>
    </source>
</evidence>
<dbReference type="FunFam" id="3.55.40.20:FF:000001">
    <property type="entry name" value="Superoxide dismutase"/>
    <property type="match status" value="1"/>
</dbReference>
<dbReference type="GO" id="GO:0030145">
    <property type="term" value="F:manganese ion binding"/>
    <property type="evidence" value="ECO:0007669"/>
    <property type="project" value="UniProtKB-ARBA"/>
</dbReference>
<dbReference type="Gene3D" id="3.55.40.20">
    <property type="entry name" value="Iron/manganese superoxide dismutase, C-terminal domain"/>
    <property type="match status" value="1"/>
</dbReference>
<dbReference type="InterPro" id="IPR036314">
    <property type="entry name" value="SOD_C_sf"/>
</dbReference>
<dbReference type="FunFam" id="1.10.287.990:FF:000001">
    <property type="entry name" value="Superoxide dismutase"/>
    <property type="match status" value="1"/>
</dbReference>
<keyword evidence="10" id="KW-1185">Reference proteome</keyword>
<dbReference type="InterPro" id="IPR019832">
    <property type="entry name" value="Mn/Fe_SOD_C"/>
</dbReference>
<feature type="domain" description="Manganese/iron superoxide dismutase C-terminal" evidence="8">
    <location>
        <begin position="150"/>
        <end position="255"/>
    </location>
</feature>
<feature type="binding site" evidence="5">
    <location>
        <position position="135"/>
    </location>
    <ligand>
        <name>Mn(2+)</name>
        <dbReference type="ChEBI" id="CHEBI:29035"/>
    </ligand>
</feature>
<feature type="domain" description="Manganese/iron superoxide dismutase N-terminal" evidence="7">
    <location>
        <begin position="57"/>
        <end position="142"/>
    </location>
</feature>
<accession>A0A482TT10</accession>
<evidence type="ECO:0000256" key="3">
    <source>
        <dbReference type="ARBA" id="ARBA00022723"/>
    </source>
</evidence>
<dbReference type="InterPro" id="IPR036324">
    <property type="entry name" value="Mn/Fe_SOD_N_sf"/>
</dbReference>
<feature type="binding site" evidence="5">
    <location>
        <position position="223"/>
    </location>
    <ligand>
        <name>Mn(2+)</name>
        <dbReference type="ChEBI" id="CHEBI:29035"/>
    </ligand>
</feature>
<dbReference type="PROSITE" id="PS00088">
    <property type="entry name" value="SOD_MN"/>
    <property type="match status" value="1"/>
</dbReference>
<dbReference type="PRINTS" id="PR01703">
    <property type="entry name" value="MNSODISMTASE"/>
</dbReference>
<organism evidence="9 10">
    <name type="scientific">Flavobacterium petrolei</name>
    <dbReference type="NCBI Taxonomy" id="2259594"/>
    <lineage>
        <taxon>Bacteria</taxon>
        <taxon>Pseudomonadati</taxon>
        <taxon>Bacteroidota</taxon>
        <taxon>Flavobacteriia</taxon>
        <taxon>Flavobacteriales</taxon>
        <taxon>Flavobacteriaceae</taxon>
        <taxon>Flavobacterium</taxon>
    </lineage>
</organism>
<dbReference type="PANTHER" id="PTHR43595">
    <property type="entry name" value="37S RIBOSOMAL PROTEIN S26, MITOCHONDRIAL"/>
    <property type="match status" value="1"/>
</dbReference>
<dbReference type="EC" id="1.15.1.1" evidence="2 6"/>
<comment type="similarity">
    <text evidence="1 6">Belongs to the iron/manganese superoxide dismutase family.</text>
</comment>
<evidence type="ECO:0000259" key="8">
    <source>
        <dbReference type="Pfam" id="PF02777"/>
    </source>
</evidence>
<dbReference type="SUPFAM" id="SSF54719">
    <property type="entry name" value="Fe,Mn superoxide dismutase (SOD), C-terminal domain"/>
    <property type="match status" value="1"/>
</dbReference>
<sequence>MENNNTRRNFLKQTAILSTGTIIGSSLFNSAFANETELKIENKNSASEIINAAAGIYSLPKLAYAYDALEPHIDKATMEIHHGKHHQAYVTNLNKALETLDEKLVDDSKSLESIFEKMSKFPESIRNNGGGHYNHSLFWTLLKPNGGGNPKGKLAEAITSAFGTFDEFKKQFSDASMKRFGSGWAWLVVQDGKLVIGSTANQDNPLMRLRGKGLKGKPVLALDVWEHAYYLKNQNRRADYIASFWNVVNWDEAEKLFNS</sequence>
<keyword evidence="4 6" id="KW-0560">Oxidoreductase</keyword>
<dbReference type="InterPro" id="IPR006311">
    <property type="entry name" value="TAT_signal"/>
</dbReference>
<feature type="binding site" evidence="5">
    <location>
        <position position="81"/>
    </location>
    <ligand>
        <name>Mn(2+)</name>
        <dbReference type="ChEBI" id="CHEBI:29035"/>
    </ligand>
</feature>
<feature type="binding site" evidence="5">
    <location>
        <position position="227"/>
    </location>
    <ligand>
        <name>Mn(2+)</name>
        <dbReference type="ChEBI" id="CHEBI:29035"/>
    </ligand>
</feature>
<protein>
    <recommendedName>
        <fullName evidence="2 6">Superoxide dismutase</fullName>
        <ecNumber evidence="2 6">1.15.1.1</ecNumber>
    </recommendedName>
</protein>
<gene>
    <name evidence="9" type="ORF">DR871_015590</name>
</gene>
<dbReference type="OrthoDB" id="9803125at2"/>
<evidence type="ECO:0000313" key="10">
    <source>
        <dbReference type="Proteomes" id="UP000253235"/>
    </source>
</evidence>
<evidence type="ECO:0000256" key="6">
    <source>
        <dbReference type="RuleBase" id="RU000414"/>
    </source>
</evidence>
<dbReference type="InterPro" id="IPR001189">
    <property type="entry name" value="Mn/Fe_SOD"/>
</dbReference>
<proteinExistence type="inferred from homology"/>
<dbReference type="Pfam" id="PF00081">
    <property type="entry name" value="Sod_Fe_N"/>
    <property type="match status" value="1"/>
</dbReference>
<comment type="catalytic activity">
    <reaction evidence="6">
        <text>2 superoxide + 2 H(+) = H2O2 + O2</text>
        <dbReference type="Rhea" id="RHEA:20696"/>
        <dbReference type="ChEBI" id="CHEBI:15378"/>
        <dbReference type="ChEBI" id="CHEBI:15379"/>
        <dbReference type="ChEBI" id="CHEBI:16240"/>
        <dbReference type="ChEBI" id="CHEBI:18421"/>
        <dbReference type="EC" id="1.15.1.1"/>
    </reaction>
</comment>
<dbReference type="EMBL" id="QNVY02000007">
    <property type="protein sequence ID" value="RYJ50646.1"/>
    <property type="molecule type" value="Genomic_DNA"/>
</dbReference>
<dbReference type="InterPro" id="IPR019833">
    <property type="entry name" value="Mn/Fe_SOD_BS"/>
</dbReference>
<evidence type="ECO:0000256" key="1">
    <source>
        <dbReference type="ARBA" id="ARBA00008714"/>
    </source>
</evidence>
<dbReference type="Pfam" id="PF02777">
    <property type="entry name" value="Sod_Fe_C"/>
    <property type="match status" value="1"/>
</dbReference>
<comment type="function">
    <text evidence="6">Destroys radicals which are normally produced within the cells and which are toxic to biological systems.</text>
</comment>